<name>A0AAW1P0A3_9CHLO</name>
<dbReference type="GO" id="GO:0003688">
    <property type="term" value="F:DNA replication origin binding"/>
    <property type="evidence" value="ECO:0007669"/>
    <property type="project" value="UniProtKB-UniRule"/>
</dbReference>
<evidence type="ECO:0000313" key="8">
    <source>
        <dbReference type="EMBL" id="KAK9802787.1"/>
    </source>
</evidence>
<evidence type="ECO:0000313" key="9">
    <source>
        <dbReference type="Proteomes" id="UP001465755"/>
    </source>
</evidence>
<evidence type="ECO:0000256" key="2">
    <source>
        <dbReference type="ARBA" id="ARBA00007421"/>
    </source>
</evidence>
<feature type="domain" description="Origin recognition complex subunit 2 winged-helix" evidence="7">
    <location>
        <begin position="272"/>
        <end position="330"/>
    </location>
</feature>
<dbReference type="Pfam" id="PF24882">
    <property type="entry name" value="WHD_ORC2"/>
    <property type="match status" value="1"/>
</dbReference>
<dbReference type="InterPro" id="IPR056773">
    <property type="entry name" value="WHD_ORC2"/>
</dbReference>
<evidence type="ECO:0000256" key="4">
    <source>
        <dbReference type="ARBA" id="ARBA00023242"/>
    </source>
</evidence>
<comment type="caution">
    <text evidence="8">The sequence shown here is derived from an EMBL/GenBank/DDBJ whole genome shotgun (WGS) entry which is preliminary data.</text>
</comment>
<comment type="subunit">
    <text evidence="5">Component of the origin recognition complex (ORC).</text>
</comment>
<keyword evidence="4 5" id="KW-0539">Nucleus</keyword>
<dbReference type="EMBL" id="JALJOQ010000067">
    <property type="protein sequence ID" value="KAK9802787.1"/>
    <property type="molecule type" value="Genomic_DNA"/>
</dbReference>
<evidence type="ECO:0000256" key="3">
    <source>
        <dbReference type="ARBA" id="ARBA00022705"/>
    </source>
</evidence>
<feature type="domain" description="Origin recognition complex subunit 2 RecA-like" evidence="6">
    <location>
        <begin position="50"/>
        <end position="211"/>
    </location>
</feature>
<dbReference type="InterPro" id="IPR007220">
    <property type="entry name" value="ORC2"/>
</dbReference>
<evidence type="ECO:0000259" key="6">
    <source>
        <dbReference type="Pfam" id="PF04084"/>
    </source>
</evidence>
<dbReference type="InterPro" id="IPR056772">
    <property type="entry name" value="RecA-like_ORC2"/>
</dbReference>
<evidence type="ECO:0000259" key="7">
    <source>
        <dbReference type="Pfam" id="PF24882"/>
    </source>
</evidence>
<dbReference type="GO" id="GO:0006260">
    <property type="term" value="P:DNA replication"/>
    <property type="evidence" value="ECO:0007669"/>
    <property type="project" value="UniProtKB-UniRule"/>
</dbReference>
<dbReference type="PANTHER" id="PTHR14052">
    <property type="entry name" value="ORIGIN RECOGNITION COMPLEX SUBUNIT 2"/>
    <property type="match status" value="1"/>
</dbReference>
<gene>
    <name evidence="8" type="ORF">WJX73_004528</name>
</gene>
<dbReference type="PANTHER" id="PTHR14052:SF0">
    <property type="entry name" value="ORIGIN RECOGNITION COMPLEX SUBUNIT 2"/>
    <property type="match status" value="1"/>
</dbReference>
<keyword evidence="9" id="KW-1185">Reference proteome</keyword>
<dbReference type="Pfam" id="PF04084">
    <property type="entry name" value="RecA-like_ORC2"/>
    <property type="match status" value="1"/>
</dbReference>
<evidence type="ECO:0000256" key="1">
    <source>
        <dbReference type="ARBA" id="ARBA00004123"/>
    </source>
</evidence>
<dbReference type="Proteomes" id="UP001465755">
    <property type="component" value="Unassembled WGS sequence"/>
</dbReference>
<dbReference type="AlphaFoldDB" id="A0AAW1P0A3"/>
<protein>
    <recommendedName>
        <fullName evidence="5">Origin recognition complex subunit 2</fullName>
    </recommendedName>
</protein>
<reference evidence="8 9" key="1">
    <citation type="journal article" date="2024" name="Nat. Commun.">
        <title>Phylogenomics reveals the evolutionary origins of lichenization in chlorophyte algae.</title>
        <authorList>
            <person name="Puginier C."/>
            <person name="Libourel C."/>
            <person name="Otte J."/>
            <person name="Skaloud P."/>
            <person name="Haon M."/>
            <person name="Grisel S."/>
            <person name="Petersen M."/>
            <person name="Berrin J.G."/>
            <person name="Delaux P.M."/>
            <person name="Dal Grande F."/>
            <person name="Keller J."/>
        </authorList>
    </citation>
    <scope>NUCLEOTIDE SEQUENCE [LARGE SCALE GENOMIC DNA]</scope>
    <source>
        <strain evidence="8 9">SAG 2036</strain>
    </source>
</reference>
<comment type="subcellular location">
    <subcellularLocation>
        <location evidence="1 5">Nucleus</location>
    </subcellularLocation>
</comment>
<accession>A0AAW1P0A3</accession>
<organism evidence="8 9">
    <name type="scientific">Symbiochloris irregularis</name>
    <dbReference type="NCBI Taxonomy" id="706552"/>
    <lineage>
        <taxon>Eukaryota</taxon>
        <taxon>Viridiplantae</taxon>
        <taxon>Chlorophyta</taxon>
        <taxon>core chlorophytes</taxon>
        <taxon>Trebouxiophyceae</taxon>
        <taxon>Trebouxiales</taxon>
        <taxon>Trebouxiaceae</taxon>
        <taxon>Symbiochloris</taxon>
    </lineage>
</organism>
<sequence>MAEGVTFLNPKRRTGGEGKLALADLALESGAGDTADGKVLAGLPVKHINEKAHLRAVHEEQFPHWIYLLKRRFSLLLYGFGGKHALLDAFARRVLIDGGVLTVNGQAPGLTVRQILTRCAAMLRHTSLNHTRGDPEVLMHQLQSARAEPRLYVVLHHIDGPGLRTAEAQGLLAELSACPCIHLVASMDAVNMPLLWDRQASAQFNWAHFDVTSYAPYGHETVLVPSLLLGCKEEQAGKGAAVVLRTLTSAARTIFRLLAEHQLSGGDLDGDDESGGMTFQALFRQCRERFLVANEMALRSHLSEFKDHRLLQARRGLDGAEEHVIPLQASALQQLLVDMEPAA</sequence>
<keyword evidence="3 5" id="KW-0235">DNA replication</keyword>
<comment type="similarity">
    <text evidence="2 5">Belongs to the ORC2 family.</text>
</comment>
<proteinExistence type="inferred from homology"/>
<comment type="function">
    <text evidence="5">Component of the origin recognition complex (ORC) that binds origins of replication. DNA-binding is ATP-dependent. ORC is required to assemble the pre-replication complex necessary to initiate DNA replication.</text>
</comment>
<evidence type="ECO:0000256" key="5">
    <source>
        <dbReference type="RuleBase" id="RU368084"/>
    </source>
</evidence>
<dbReference type="GO" id="GO:0005664">
    <property type="term" value="C:nuclear origin of replication recognition complex"/>
    <property type="evidence" value="ECO:0007669"/>
    <property type="project" value="UniProtKB-UniRule"/>
</dbReference>